<dbReference type="SUPFAM" id="SSF52374">
    <property type="entry name" value="Nucleotidylyl transferase"/>
    <property type="match status" value="1"/>
</dbReference>
<feature type="binding site" evidence="9">
    <location>
        <position position="18"/>
    </location>
    <ligand>
        <name>ATP</name>
        <dbReference type="ChEBI" id="CHEBI:30616"/>
    </ligand>
</feature>
<keyword evidence="4 9" id="KW-0547">Nucleotide-binding</keyword>
<dbReference type="CDD" id="cd02163">
    <property type="entry name" value="PPAT"/>
    <property type="match status" value="1"/>
</dbReference>
<dbReference type="PANTHER" id="PTHR21342">
    <property type="entry name" value="PHOSPHOPANTETHEINE ADENYLYLTRANSFERASE"/>
    <property type="match status" value="1"/>
</dbReference>
<dbReference type="GO" id="GO:0004595">
    <property type="term" value="F:pantetheine-phosphate adenylyltransferase activity"/>
    <property type="evidence" value="ECO:0007669"/>
    <property type="project" value="UniProtKB-UniRule"/>
</dbReference>
<accession>A0A2T3K3D8</accession>
<feature type="binding site" evidence="9">
    <location>
        <position position="74"/>
    </location>
    <ligand>
        <name>substrate</name>
    </ligand>
</feature>
<dbReference type="Proteomes" id="UP000813876">
    <property type="component" value="Unassembled WGS sequence"/>
</dbReference>
<evidence type="ECO:0000313" key="15">
    <source>
        <dbReference type="Proteomes" id="UP000241618"/>
    </source>
</evidence>
<dbReference type="EMBL" id="PYMP01000009">
    <property type="protein sequence ID" value="PSU52027.1"/>
    <property type="molecule type" value="Genomic_DNA"/>
</dbReference>
<feature type="binding site" evidence="9">
    <location>
        <position position="99"/>
    </location>
    <ligand>
        <name>ATP</name>
        <dbReference type="ChEBI" id="CHEBI:30616"/>
    </ligand>
</feature>
<evidence type="ECO:0000259" key="10">
    <source>
        <dbReference type="Pfam" id="PF01467"/>
    </source>
</evidence>
<evidence type="ECO:0000313" key="11">
    <source>
        <dbReference type="EMBL" id="MCF2301778.1"/>
    </source>
</evidence>
<evidence type="ECO:0000256" key="8">
    <source>
        <dbReference type="ARBA" id="ARBA00029346"/>
    </source>
</evidence>
<feature type="binding site" evidence="9">
    <location>
        <begin position="10"/>
        <end position="11"/>
    </location>
    <ligand>
        <name>ATP</name>
        <dbReference type="ChEBI" id="CHEBI:30616"/>
    </ligand>
</feature>
<comment type="similarity">
    <text evidence="9">Belongs to the bacterial CoaD family.</text>
</comment>
<protein>
    <recommendedName>
        <fullName evidence="9">Phosphopantetheine adenylyltransferase</fullName>
        <ecNumber evidence="9">2.7.7.3</ecNumber>
    </recommendedName>
    <alternativeName>
        <fullName evidence="9">Dephospho-CoA pyrophosphorylase</fullName>
    </alternativeName>
    <alternativeName>
        <fullName evidence="9">Pantetheine-phosphate adenylyltransferase</fullName>
        <shortName evidence="9">PPAT</shortName>
    </alternativeName>
</protein>
<dbReference type="InterPro" id="IPR004821">
    <property type="entry name" value="Cyt_trans-like"/>
</dbReference>
<keyword evidence="3 9" id="KW-0548">Nucleotidyltransferase</keyword>
<dbReference type="NCBIfam" id="TIGR01510">
    <property type="entry name" value="coaD_prev_kdtB"/>
    <property type="match status" value="1"/>
</dbReference>
<comment type="catalytic activity">
    <reaction evidence="8 9">
        <text>(R)-4'-phosphopantetheine + ATP + H(+) = 3'-dephospho-CoA + diphosphate</text>
        <dbReference type="Rhea" id="RHEA:19801"/>
        <dbReference type="ChEBI" id="CHEBI:15378"/>
        <dbReference type="ChEBI" id="CHEBI:30616"/>
        <dbReference type="ChEBI" id="CHEBI:33019"/>
        <dbReference type="ChEBI" id="CHEBI:57328"/>
        <dbReference type="ChEBI" id="CHEBI:61723"/>
        <dbReference type="EC" id="2.7.7.3"/>
    </reaction>
</comment>
<name>A0A2T3K3D8_PHOPO</name>
<feature type="binding site" evidence="9">
    <location>
        <position position="88"/>
    </location>
    <ligand>
        <name>substrate</name>
    </ligand>
</feature>
<evidence type="ECO:0000256" key="7">
    <source>
        <dbReference type="ARBA" id="ARBA00022993"/>
    </source>
</evidence>
<comment type="subunit">
    <text evidence="9">Homohexamer.</text>
</comment>
<proteinExistence type="inferred from homology"/>
<evidence type="ECO:0000313" key="12">
    <source>
        <dbReference type="EMBL" id="PSU25231.1"/>
    </source>
</evidence>
<dbReference type="EC" id="2.7.7.3" evidence="9"/>
<feature type="binding site" evidence="9">
    <location>
        <position position="42"/>
    </location>
    <ligand>
        <name>substrate</name>
    </ligand>
</feature>
<keyword evidence="5 9" id="KW-0067">ATP-binding</keyword>
<comment type="function">
    <text evidence="9">Reversibly transfers an adenylyl group from ATP to 4'-phosphopantetheine, yielding dephospho-CoA (dPCoA) and pyrophosphate.</text>
</comment>
<dbReference type="HAMAP" id="MF_00151">
    <property type="entry name" value="PPAT_bact"/>
    <property type="match status" value="1"/>
</dbReference>
<dbReference type="Proteomes" id="UP000241618">
    <property type="component" value="Unassembled WGS sequence"/>
</dbReference>
<reference evidence="14 15" key="1">
    <citation type="submission" date="2018-03" db="EMBL/GenBank/DDBJ databases">
        <title>Whole genome sequencing of Histamine producing bacteria.</title>
        <authorList>
            <person name="Butler K."/>
        </authorList>
    </citation>
    <scope>NUCLEOTIDE SEQUENCE [LARGE SCALE GENOMIC DNA]</scope>
    <source>
        <strain evidence="13 15">FS-6.1</strain>
        <strain evidence="12 14">FS-6.2</strain>
    </source>
</reference>
<dbReference type="GO" id="GO:0005737">
    <property type="term" value="C:cytoplasm"/>
    <property type="evidence" value="ECO:0007669"/>
    <property type="project" value="UniProtKB-SubCell"/>
</dbReference>
<gene>
    <name evidence="9 11" type="primary">coaD</name>
    <name evidence="13" type="ORF">C9J18_11275</name>
    <name evidence="12" type="ORF">CTM96_09850</name>
    <name evidence="11" type="ORF">GLP33_08530</name>
</gene>
<evidence type="ECO:0000256" key="3">
    <source>
        <dbReference type="ARBA" id="ARBA00022695"/>
    </source>
</evidence>
<evidence type="ECO:0000313" key="13">
    <source>
        <dbReference type="EMBL" id="PSU52027.1"/>
    </source>
</evidence>
<keyword evidence="7 9" id="KW-0173">Coenzyme A biosynthesis</keyword>
<evidence type="ECO:0000256" key="9">
    <source>
        <dbReference type="HAMAP-Rule" id="MF_00151"/>
    </source>
</evidence>
<reference evidence="11" key="2">
    <citation type="submission" date="2019-11" db="EMBL/GenBank/DDBJ databases">
        <title>Comparative genomics of photobacteria reveal adaptation to distinct habitats.</title>
        <authorList>
            <person name="Fuertes-Perez S."/>
            <person name="Hilgarth M."/>
            <person name="Vogel R.F."/>
        </authorList>
    </citation>
    <scope>NUCLEOTIDE SEQUENCE</scope>
    <source>
        <strain evidence="11">TMW2.2145</strain>
    </source>
</reference>
<evidence type="ECO:0000256" key="1">
    <source>
        <dbReference type="ARBA" id="ARBA00022490"/>
    </source>
</evidence>
<evidence type="ECO:0000256" key="5">
    <source>
        <dbReference type="ARBA" id="ARBA00022840"/>
    </source>
</evidence>
<keyword evidence="6 9" id="KW-0460">Magnesium</keyword>
<keyword evidence="14" id="KW-1185">Reference proteome</keyword>
<evidence type="ECO:0000256" key="4">
    <source>
        <dbReference type="ARBA" id="ARBA00022741"/>
    </source>
</evidence>
<keyword evidence="2 9" id="KW-0808">Transferase</keyword>
<dbReference type="InterPro" id="IPR014729">
    <property type="entry name" value="Rossmann-like_a/b/a_fold"/>
</dbReference>
<feature type="binding site" evidence="9">
    <location>
        <begin position="124"/>
        <end position="130"/>
    </location>
    <ligand>
        <name>ATP</name>
        <dbReference type="ChEBI" id="CHEBI:30616"/>
    </ligand>
</feature>
<dbReference type="PANTHER" id="PTHR21342:SF1">
    <property type="entry name" value="PHOSPHOPANTETHEINE ADENYLYLTRANSFERASE"/>
    <property type="match status" value="1"/>
</dbReference>
<feature type="domain" description="Cytidyltransferase-like" evidence="10">
    <location>
        <begin position="6"/>
        <end position="134"/>
    </location>
</feature>
<feature type="binding site" evidence="9">
    <location>
        <position position="10"/>
    </location>
    <ligand>
        <name>substrate</name>
    </ligand>
</feature>
<dbReference type="UniPathway" id="UPA00241">
    <property type="reaction ID" value="UER00355"/>
</dbReference>
<evidence type="ECO:0000313" key="14">
    <source>
        <dbReference type="Proteomes" id="UP000241405"/>
    </source>
</evidence>
<comment type="cofactor">
    <cofactor evidence="9">
        <name>Mg(2+)</name>
        <dbReference type="ChEBI" id="CHEBI:18420"/>
    </cofactor>
</comment>
<dbReference type="Gene3D" id="3.40.50.620">
    <property type="entry name" value="HUPs"/>
    <property type="match status" value="1"/>
</dbReference>
<comment type="pathway">
    <text evidence="9">Cofactor biosynthesis; coenzyme A biosynthesis; CoA from (R)-pantothenate: step 4/5.</text>
</comment>
<dbReference type="AlphaFoldDB" id="A0A2T3K3D8"/>
<evidence type="ECO:0000256" key="6">
    <source>
        <dbReference type="ARBA" id="ARBA00022842"/>
    </source>
</evidence>
<keyword evidence="1 9" id="KW-0963">Cytoplasm</keyword>
<dbReference type="GO" id="GO:0015937">
    <property type="term" value="P:coenzyme A biosynthetic process"/>
    <property type="evidence" value="ECO:0007669"/>
    <property type="project" value="UniProtKB-UniRule"/>
</dbReference>
<comment type="caution">
    <text evidence="13">The sequence shown here is derived from an EMBL/GenBank/DDBJ whole genome shotgun (WGS) entry which is preliminary data.</text>
</comment>
<dbReference type="PRINTS" id="PR01020">
    <property type="entry name" value="LPSBIOSNTHSS"/>
</dbReference>
<dbReference type="EMBL" id="WMCP01000007">
    <property type="protein sequence ID" value="MCF2301778.1"/>
    <property type="molecule type" value="Genomic_DNA"/>
</dbReference>
<dbReference type="NCBIfam" id="TIGR00125">
    <property type="entry name" value="cyt_tran_rel"/>
    <property type="match status" value="1"/>
</dbReference>
<feature type="binding site" evidence="9">
    <location>
        <begin position="89"/>
        <end position="91"/>
    </location>
    <ligand>
        <name>ATP</name>
        <dbReference type="ChEBI" id="CHEBI:30616"/>
    </ligand>
</feature>
<feature type="site" description="Transition state stabilizer" evidence="9">
    <location>
        <position position="18"/>
    </location>
</feature>
<dbReference type="InterPro" id="IPR001980">
    <property type="entry name" value="PPAT"/>
</dbReference>
<evidence type="ECO:0000256" key="2">
    <source>
        <dbReference type="ARBA" id="ARBA00022679"/>
    </source>
</evidence>
<dbReference type="GO" id="GO:0005524">
    <property type="term" value="F:ATP binding"/>
    <property type="evidence" value="ECO:0007669"/>
    <property type="project" value="UniProtKB-KW"/>
</dbReference>
<dbReference type="Pfam" id="PF01467">
    <property type="entry name" value="CTP_transf_like"/>
    <property type="match status" value="1"/>
</dbReference>
<dbReference type="Proteomes" id="UP000241405">
    <property type="component" value="Unassembled WGS sequence"/>
</dbReference>
<dbReference type="FunFam" id="3.40.50.620:FF:000012">
    <property type="entry name" value="Phosphopantetheine adenylyltransferase"/>
    <property type="match status" value="1"/>
</dbReference>
<dbReference type="RefSeq" id="WP_107189946.1">
    <property type="nucleotide sequence ID" value="NZ_NQLT01000008.1"/>
</dbReference>
<organism evidence="13 15">
    <name type="scientific">Photobacterium phosphoreum</name>
    <dbReference type="NCBI Taxonomy" id="659"/>
    <lineage>
        <taxon>Bacteria</taxon>
        <taxon>Pseudomonadati</taxon>
        <taxon>Pseudomonadota</taxon>
        <taxon>Gammaproteobacteria</taxon>
        <taxon>Vibrionales</taxon>
        <taxon>Vibrionaceae</taxon>
        <taxon>Photobacterium</taxon>
    </lineage>
</organism>
<comment type="subcellular location">
    <subcellularLocation>
        <location evidence="9">Cytoplasm</location>
    </subcellularLocation>
</comment>
<sequence length="172" mass="19319">MTTRVIYPGTFDPITNGHLDLIERAAAMFDHVIVGVAFNPSKKPLFTLEERVELAQQITAHLPNVEIVGFSGLLVNFAKEHNANILVRGLRAVSDFEYEFQLANMNRRLMPELETVFLTPAEENSFISSTIVKEVALHKGDVSQFVDPIIRSALTIKFKPELTIKKTEKPTI</sequence>
<dbReference type="EMBL" id="PYMO01000008">
    <property type="protein sequence ID" value="PSU25231.1"/>
    <property type="molecule type" value="Genomic_DNA"/>
</dbReference>